<evidence type="ECO:0000256" key="2">
    <source>
        <dbReference type="SAM" id="MobiDB-lite"/>
    </source>
</evidence>
<dbReference type="AlphaFoldDB" id="A0ABD3NUP2"/>
<name>A0ABD3NUP2_9STRA</name>
<sequence>MECRYWQEVDADSATSTSVVRNKSSKSNGDTLLKSKQGADKHQAQDRYAVAIVYPFVTAMPNSPRSLKLSSKNLTIEEILEEAPGTHARDFFSLSLTSLGDAASRKRRTSYSMSKIHPWFILPRETEIIMAFGCVRAIISRKSAIIFDAHKPTIKQQAQRICENVQRKDFFTMRDGEILFHNSTNNNKKAHFEINMVEEIIREVCTMYNGRIRLYEPIVNSLMDRVSNDAFSPSGLYKLVPVKDSLQRFEMNVKGAIRCITDLLESDEDMNNLLLTEQSIARERNEVLPLESHASVELLLEEYGRQLNSILLEIDYLLQRVQSKQDILALSMDAYRNRMIRMNLYLSVAGISIGFGTAVAGFFGMNVINGLEEVEGVFSLVVFSSCLFGGGFMGACFTYLEGTK</sequence>
<dbReference type="CDD" id="cd12823">
    <property type="entry name" value="Mrs2_Mfm1p-like"/>
    <property type="match status" value="1"/>
</dbReference>
<comment type="subcellular location">
    <subcellularLocation>
        <location evidence="1">Mitochondrion inner membrane</location>
        <topology evidence="1">Multi-pass membrane protein</topology>
    </subcellularLocation>
</comment>
<keyword evidence="4" id="KW-1185">Reference proteome</keyword>
<feature type="transmembrane region" description="Helical" evidence="1">
    <location>
        <begin position="377"/>
        <end position="400"/>
    </location>
</feature>
<protein>
    <recommendedName>
        <fullName evidence="1">Magnesium transporter</fullName>
    </recommendedName>
</protein>
<comment type="caution">
    <text evidence="3">The sequence shown here is derived from an EMBL/GenBank/DDBJ whole genome shotgun (WGS) entry which is preliminary data.</text>
</comment>
<evidence type="ECO:0000256" key="1">
    <source>
        <dbReference type="RuleBase" id="RU366042"/>
    </source>
</evidence>
<reference evidence="3 4" key="1">
    <citation type="journal article" date="2020" name="G3 (Bethesda)">
        <title>Improved Reference Genome for Cyclotella cryptica CCMP332, a Model for Cell Wall Morphogenesis, Salinity Adaptation, and Lipid Production in Diatoms (Bacillariophyta).</title>
        <authorList>
            <person name="Roberts W.R."/>
            <person name="Downey K.M."/>
            <person name="Ruck E.C."/>
            <person name="Traller J.C."/>
            <person name="Alverson A.J."/>
        </authorList>
    </citation>
    <scope>NUCLEOTIDE SEQUENCE [LARGE SCALE GENOMIC DNA]</scope>
    <source>
        <strain evidence="3 4">CCMP332</strain>
    </source>
</reference>
<dbReference type="PANTHER" id="PTHR13890">
    <property type="entry name" value="RNA SPLICING PROTEIN MRS2, MITOCHONDRIAL"/>
    <property type="match status" value="1"/>
</dbReference>
<feature type="compositionally biased region" description="Polar residues" evidence="2">
    <location>
        <begin position="16"/>
        <end position="30"/>
    </location>
</feature>
<dbReference type="Proteomes" id="UP001516023">
    <property type="component" value="Unassembled WGS sequence"/>
</dbReference>
<keyword evidence="1" id="KW-0999">Mitochondrion inner membrane</keyword>
<dbReference type="EMBL" id="JABMIG020000405">
    <property type="protein sequence ID" value="KAL3779111.1"/>
    <property type="molecule type" value="Genomic_DNA"/>
</dbReference>
<keyword evidence="1" id="KW-0460">Magnesium</keyword>
<organism evidence="3 4">
    <name type="scientific">Cyclotella cryptica</name>
    <dbReference type="NCBI Taxonomy" id="29204"/>
    <lineage>
        <taxon>Eukaryota</taxon>
        <taxon>Sar</taxon>
        <taxon>Stramenopiles</taxon>
        <taxon>Ochrophyta</taxon>
        <taxon>Bacillariophyta</taxon>
        <taxon>Coscinodiscophyceae</taxon>
        <taxon>Thalassiosirophycidae</taxon>
        <taxon>Stephanodiscales</taxon>
        <taxon>Stephanodiscaceae</taxon>
        <taxon>Cyclotella</taxon>
    </lineage>
</organism>
<dbReference type="Pfam" id="PF22099">
    <property type="entry name" value="MRS2-like"/>
    <property type="match status" value="1"/>
</dbReference>
<keyword evidence="1" id="KW-0813">Transport</keyword>
<evidence type="ECO:0000313" key="4">
    <source>
        <dbReference type="Proteomes" id="UP001516023"/>
    </source>
</evidence>
<keyword evidence="1" id="KW-0472">Membrane</keyword>
<dbReference type="InterPro" id="IPR039204">
    <property type="entry name" value="MRS2-like"/>
</dbReference>
<comment type="similarity">
    <text evidence="1">Belongs to the CorA metal ion transporter (MIT) (TC 1.A.35) family.</text>
</comment>
<keyword evidence="1" id="KW-0496">Mitochondrion</keyword>
<feature type="region of interest" description="Disordered" evidence="2">
    <location>
        <begin position="16"/>
        <end position="40"/>
    </location>
</feature>
<evidence type="ECO:0000313" key="3">
    <source>
        <dbReference type="EMBL" id="KAL3779111.1"/>
    </source>
</evidence>
<dbReference type="PANTHER" id="PTHR13890:SF42">
    <property type="entry name" value="MAGNESIUM TRANSPORTER"/>
    <property type="match status" value="1"/>
</dbReference>
<dbReference type="GO" id="GO:0006811">
    <property type="term" value="P:monoatomic ion transport"/>
    <property type="evidence" value="ECO:0007669"/>
    <property type="project" value="UniProtKB-KW"/>
</dbReference>
<keyword evidence="1" id="KW-1133">Transmembrane helix</keyword>
<accession>A0ABD3NUP2</accession>
<feature type="transmembrane region" description="Helical" evidence="1">
    <location>
        <begin position="344"/>
        <end position="365"/>
    </location>
</feature>
<dbReference type="Gene3D" id="1.20.58.340">
    <property type="entry name" value="Magnesium transport protein CorA, transmembrane region"/>
    <property type="match status" value="1"/>
</dbReference>
<proteinExistence type="inferred from homology"/>
<dbReference type="GO" id="GO:0005743">
    <property type="term" value="C:mitochondrial inner membrane"/>
    <property type="evidence" value="ECO:0007669"/>
    <property type="project" value="UniProtKB-SubCell"/>
</dbReference>
<gene>
    <name evidence="3" type="ORF">HJC23_011814</name>
</gene>
<keyword evidence="1" id="KW-0812">Transmembrane</keyword>
<keyword evidence="1" id="KW-0406">Ion transport</keyword>